<keyword evidence="3" id="KW-1185">Reference proteome</keyword>
<accession>A0A9W4U6W3</accession>
<evidence type="ECO:0000256" key="1">
    <source>
        <dbReference type="SAM" id="MobiDB-lite"/>
    </source>
</evidence>
<dbReference type="AlphaFoldDB" id="A0A9W4U6W3"/>
<name>A0A9W4U6W3_9PLEO</name>
<sequence length="125" mass="13807">MRPAVRCTKRDGRAYKPHHCYTSLTLAGSCGPTRLQEGGQKGVLCVLPNMYSRLQADESAETGAPLCSGCQRTKAIVSAYSVTSKYCMQPGHHIVYGAHDDNRSRKRASGREKQIRQRGPSKARR</sequence>
<evidence type="ECO:0000313" key="2">
    <source>
        <dbReference type="EMBL" id="CAI6304165.1"/>
    </source>
</evidence>
<organism evidence="2 3">
    <name type="scientific">Periconia digitata</name>
    <dbReference type="NCBI Taxonomy" id="1303443"/>
    <lineage>
        <taxon>Eukaryota</taxon>
        <taxon>Fungi</taxon>
        <taxon>Dikarya</taxon>
        <taxon>Ascomycota</taxon>
        <taxon>Pezizomycotina</taxon>
        <taxon>Dothideomycetes</taxon>
        <taxon>Pleosporomycetidae</taxon>
        <taxon>Pleosporales</taxon>
        <taxon>Massarineae</taxon>
        <taxon>Periconiaceae</taxon>
        <taxon>Periconia</taxon>
    </lineage>
</organism>
<proteinExistence type="predicted"/>
<dbReference type="PROSITE" id="PS51257">
    <property type="entry name" value="PROKAR_LIPOPROTEIN"/>
    <property type="match status" value="1"/>
</dbReference>
<evidence type="ECO:0000313" key="3">
    <source>
        <dbReference type="Proteomes" id="UP001152607"/>
    </source>
</evidence>
<gene>
    <name evidence="2" type="ORF">PDIGIT_LOCUS2954</name>
</gene>
<dbReference type="Proteomes" id="UP001152607">
    <property type="component" value="Unassembled WGS sequence"/>
</dbReference>
<feature type="compositionally biased region" description="Basic and acidic residues" evidence="1">
    <location>
        <begin position="98"/>
        <end position="115"/>
    </location>
</feature>
<comment type="caution">
    <text evidence="2">The sequence shown here is derived from an EMBL/GenBank/DDBJ whole genome shotgun (WGS) entry which is preliminary data.</text>
</comment>
<dbReference type="EMBL" id="CAOQHR010000002">
    <property type="protein sequence ID" value="CAI6304165.1"/>
    <property type="molecule type" value="Genomic_DNA"/>
</dbReference>
<feature type="region of interest" description="Disordered" evidence="1">
    <location>
        <begin position="96"/>
        <end position="125"/>
    </location>
</feature>
<reference evidence="2" key="1">
    <citation type="submission" date="2023-01" db="EMBL/GenBank/DDBJ databases">
        <authorList>
            <person name="Van Ghelder C."/>
            <person name="Rancurel C."/>
        </authorList>
    </citation>
    <scope>NUCLEOTIDE SEQUENCE</scope>
    <source>
        <strain evidence="2">CNCM I-4278</strain>
    </source>
</reference>
<protein>
    <submittedName>
        <fullName evidence="2">Uncharacterized protein</fullName>
    </submittedName>
</protein>